<evidence type="ECO:0000259" key="3">
    <source>
        <dbReference type="Pfam" id="PF17482"/>
    </source>
</evidence>
<dbReference type="InterPro" id="IPR052042">
    <property type="entry name" value="Tail_sheath_structural"/>
</dbReference>
<dbReference type="Proteomes" id="UP000443014">
    <property type="component" value="Unassembled WGS sequence"/>
</dbReference>
<dbReference type="InterPro" id="IPR035089">
    <property type="entry name" value="Phage_sheath_subtilisin"/>
</dbReference>
<feature type="domain" description="Tail sheath protein C-terminal" evidence="3">
    <location>
        <begin position="297"/>
        <end position="396"/>
    </location>
</feature>
<name>A0ABD6HRH6_SERMA</name>
<dbReference type="PANTHER" id="PTHR35861">
    <property type="match status" value="1"/>
</dbReference>
<comment type="caution">
    <text evidence="5">The sequence shown here is derived from an EMBL/GenBank/DDBJ whole genome shotgun (WGS) entry which is preliminary data.</text>
</comment>
<evidence type="ECO:0000256" key="1">
    <source>
        <dbReference type="ARBA" id="ARBA00008005"/>
    </source>
</evidence>
<accession>A0ABD6HRH6</accession>
<organism evidence="5 6">
    <name type="scientific">Serratia marcescens</name>
    <dbReference type="NCBI Taxonomy" id="615"/>
    <lineage>
        <taxon>Bacteria</taxon>
        <taxon>Pseudomonadati</taxon>
        <taxon>Pseudomonadota</taxon>
        <taxon>Gammaproteobacteria</taxon>
        <taxon>Enterobacterales</taxon>
        <taxon>Yersiniaceae</taxon>
        <taxon>Serratia</taxon>
    </lineage>
</organism>
<comment type="similarity">
    <text evidence="1">Belongs to the myoviridae tail sheath protein family.</text>
</comment>
<evidence type="ECO:0000259" key="2">
    <source>
        <dbReference type="Pfam" id="PF04984"/>
    </source>
</evidence>
<proteinExistence type="inferred from homology"/>
<evidence type="ECO:0000259" key="4">
    <source>
        <dbReference type="Pfam" id="PF22671"/>
    </source>
</evidence>
<feature type="domain" description="Tail sheath protein Gp18-like" evidence="4">
    <location>
        <begin position="45"/>
        <end position="106"/>
    </location>
</feature>
<dbReference type="InterPro" id="IPR020287">
    <property type="entry name" value="Tail_sheath_C"/>
</dbReference>
<dbReference type="InterPro" id="IPR054564">
    <property type="entry name" value="Gp18_domIII_N"/>
</dbReference>
<feature type="domain" description="Tail sheath protein subtilisin-like" evidence="2">
    <location>
        <begin position="130"/>
        <end position="294"/>
    </location>
</feature>
<dbReference type="Pfam" id="PF22671">
    <property type="entry name" value="Gp18_domIII_N"/>
    <property type="match status" value="1"/>
</dbReference>
<reference evidence="5 6" key="1">
    <citation type="submission" date="2019-11" db="EMBL/GenBank/DDBJ databases">
        <title>Whole genome sequence of a plant growth promoting strain Serratia marcescens BTL07 isolated from the rhizoplane of Chili (Capsicum annuum).</title>
        <authorList>
            <person name="Dutta S."/>
            <person name="Khatun A."/>
            <person name="Gupta D.R."/>
            <person name="Surovy M.Z."/>
            <person name="Rahman M.M."/>
            <person name="Mahmud N.U."/>
            <person name="Emes R."/>
            <person name="Warry A."/>
            <person name="West H."/>
            <person name="Clarke M.L."/>
            <person name="Islam M.T."/>
        </authorList>
    </citation>
    <scope>NUCLEOTIDE SEQUENCE [LARGE SCALE GENOMIC DNA]</scope>
    <source>
        <strain evidence="5 6">BTL07</strain>
    </source>
</reference>
<dbReference type="PANTHER" id="PTHR35861:SF1">
    <property type="entry name" value="PHAGE TAIL SHEATH PROTEIN"/>
    <property type="match status" value="1"/>
</dbReference>
<gene>
    <name evidence="5" type="ORF">GMA22_08470</name>
</gene>
<dbReference type="Pfam" id="PF17482">
    <property type="entry name" value="Phage_sheath_1C"/>
    <property type="match status" value="1"/>
</dbReference>
<protein>
    <submittedName>
        <fullName evidence="5">Phage tail protein</fullName>
    </submittedName>
</protein>
<dbReference type="Pfam" id="PF04984">
    <property type="entry name" value="Phage_sheath_1"/>
    <property type="match status" value="1"/>
</dbReference>
<evidence type="ECO:0000313" key="6">
    <source>
        <dbReference type="Proteomes" id="UP000443014"/>
    </source>
</evidence>
<evidence type="ECO:0000313" key="5">
    <source>
        <dbReference type="EMBL" id="MVF03286.1"/>
    </source>
</evidence>
<dbReference type="AlphaFoldDB" id="A0ABD6HRH6"/>
<sequence length="407" mass="44532">MAACLTHEVKVMSALLSMATASAFHHGASVNETTELGTLIRDIDTSVIGVVCTADDADAATFPLDTPTLITRVNSVLGKAGKTGTLYNTLKAISDQCSPKVVVVRVAEAKNGDKTQDQLVIGGVSDEGRYTGLYALLTAETHTGAHPRLLAAPGLDTEPVAAQLGVFAEKLRAFAYIGAHGKKTIAEVKIYRETFSQRELMIIYPDFIAYSSQSGQNEVVPATAYALGLRAKIDSEQGWHKSLSNVPLDGVLGISADIWWSLQGKDTDADDLNSHNVTTLIKRDGFRFWGNRTCDAQTYFFEVYTRTAQILADMIVEAHFAYIDKTLTPSLIKDIVDGINRKGKQLVTAGRLLGFDCWYDPADNPKENLRDGKAHIRYKYTPVPPLENLELTQTFTDEYFAVFNQQG</sequence>
<dbReference type="EMBL" id="WNKC01000002">
    <property type="protein sequence ID" value="MVF03286.1"/>
    <property type="molecule type" value="Genomic_DNA"/>
</dbReference>